<keyword evidence="1" id="KW-0677">Repeat</keyword>
<evidence type="ECO:0000256" key="3">
    <source>
        <dbReference type="PROSITE-ProRule" id="PRU00023"/>
    </source>
</evidence>
<proteinExistence type="predicted"/>
<evidence type="ECO:0000256" key="1">
    <source>
        <dbReference type="ARBA" id="ARBA00022737"/>
    </source>
</evidence>
<dbReference type="PROSITE" id="PS50088">
    <property type="entry name" value="ANK_REPEAT"/>
    <property type="match status" value="1"/>
</dbReference>
<name>A0A9Q0NGC5_9DIPT</name>
<keyword evidence="5" id="KW-1185">Reference proteome</keyword>
<dbReference type="Proteomes" id="UP001151699">
    <property type="component" value="Chromosome A"/>
</dbReference>
<dbReference type="SMART" id="SM00248">
    <property type="entry name" value="ANK"/>
    <property type="match status" value="3"/>
</dbReference>
<dbReference type="Gene3D" id="1.25.40.20">
    <property type="entry name" value="Ankyrin repeat-containing domain"/>
    <property type="match status" value="1"/>
</dbReference>
<dbReference type="PANTHER" id="PTHR24198">
    <property type="entry name" value="ANKYRIN REPEAT AND PROTEIN KINASE DOMAIN-CONTAINING PROTEIN"/>
    <property type="match status" value="1"/>
</dbReference>
<dbReference type="Pfam" id="PF12796">
    <property type="entry name" value="Ank_2"/>
    <property type="match status" value="1"/>
</dbReference>
<organism evidence="4 5">
    <name type="scientific">Pseudolycoriella hygida</name>
    <dbReference type="NCBI Taxonomy" id="35572"/>
    <lineage>
        <taxon>Eukaryota</taxon>
        <taxon>Metazoa</taxon>
        <taxon>Ecdysozoa</taxon>
        <taxon>Arthropoda</taxon>
        <taxon>Hexapoda</taxon>
        <taxon>Insecta</taxon>
        <taxon>Pterygota</taxon>
        <taxon>Neoptera</taxon>
        <taxon>Endopterygota</taxon>
        <taxon>Diptera</taxon>
        <taxon>Nematocera</taxon>
        <taxon>Sciaroidea</taxon>
        <taxon>Sciaridae</taxon>
        <taxon>Pseudolycoriella</taxon>
    </lineage>
</organism>
<keyword evidence="2 3" id="KW-0040">ANK repeat</keyword>
<dbReference type="SUPFAM" id="SSF48403">
    <property type="entry name" value="Ankyrin repeat"/>
    <property type="match status" value="1"/>
</dbReference>
<evidence type="ECO:0000313" key="5">
    <source>
        <dbReference type="Proteomes" id="UP001151699"/>
    </source>
</evidence>
<dbReference type="AlphaFoldDB" id="A0A9Q0NGC5"/>
<evidence type="ECO:0000313" key="4">
    <source>
        <dbReference type="EMBL" id="KAJ6649407.1"/>
    </source>
</evidence>
<feature type="repeat" description="ANK" evidence="3">
    <location>
        <begin position="104"/>
        <end position="136"/>
    </location>
</feature>
<dbReference type="EMBL" id="WJQU01000001">
    <property type="protein sequence ID" value="KAJ6649407.1"/>
    <property type="molecule type" value="Genomic_DNA"/>
</dbReference>
<accession>A0A9Q0NGC5</accession>
<sequence>MEESEPENRNQLFEQKDSLFGGNCLYWAVKHSNIEAIEYLLNFEELDLNAVDNRGWNVFLMAMNPLLIRIWRGEQWRYPLDITKKIVQMLFEANRDFVNSCTPSNQSALELAIYVQYLEVIKLLVELGCQVNHISSSGSTVLHRAAFCMRIDVIPFLLFETDCNPLLLDKNGWLACRVYFNEILFPHSQHAEIAEIEDLADFGTAFLLATFKQPAESMQVKLLLVDCFSWRIMFWKSESNVVIFRKIVNLLVANSSKKSLVNKMFDANLTDELTLVSMLLLERIEEELRGSGLTDLLDNEQEGSVYGVMNRQLRNGLIPLAKYVYIQGPPIGVPTLLNLTRMQREN</sequence>
<gene>
    <name evidence="4" type="primary">KANK3</name>
    <name evidence="4" type="ORF">Bhyg_04642</name>
</gene>
<dbReference type="InterPro" id="IPR036770">
    <property type="entry name" value="Ankyrin_rpt-contain_sf"/>
</dbReference>
<comment type="caution">
    <text evidence="4">The sequence shown here is derived from an EMBL/GenBank/DDBJ whole genome shotgun (WGS) entry which is preliminary data.</text>
</comment>
<evidence type="ECO:0000256" key="2">
    <source>
        <dbReference type="ARBA" id="ARBA00023043"/>
    </source>
</evidence>
<dbReference type="InterPro" id="IPR002110">
    <property type="entry name" value="Ankyrin_rpt"/>
</dbReference>
<dbReference type="OrthoDB" id="7791519at2759"/>
<protein>
    <submittedName>
        <fullName evidence="4">KN motif and ankyrin repeat domain-containing protein 3</fullName>
    </submittedName>
</protein>
<dbReference type="PANTHER" id="PTHR24198:SF165">
    <property type="entry name" value="ANKYRIN REPEAT-CONTAINING PROTEIN-RELATED"/>
    <property type="match status" value="1"/>
</dbReference>
<reference evidence="4" key="1">
    <citation type="submission" date="2022-07" db="EMBL/GenBank/DDBJ databases">
        <authorList>
            <person name="Trinca V."/>
            <person name="Uliana J.V.C."/>
            <person name="Torres T.T."/>
            <person name="Ward R.J."/>
            <person name="Monesi N."/>
        </authorList>
    </citation>
    <scope>NUCLEOTIDE SEQUENCE</scope>
    <source>
        <strain evidence="4">HSMRA1968</strain>
        <tissue evidence="4">Whole embryos</tissue>
    </source>
</reference>